<accession>A0A9P6J4E2</accession>
<comment type="caution">
    <text evidence="1">The sequence shown here is derived from an EMBL/GenBank/DDBJ whole genome shotgun (WGS) entry which is preliminary data.</text>
</comment>
<reference evidence="1" key="1">
    <citation type="journal article" date="2020" name="Fungal Divers.">
        <title>Resolving the Mortierellaceae phylogeny through synthesis of multi-gene phylogenetics and phylogenomics.</title>
        <authorList>
            <person name="Vandepol N."/>
            <person name="Liber J."/>
            <person name="Desiro A."/>
            <person name="Na H."/>
            <person name="Kennedy M."/>
            <person name="Barry K."/>
            <person name="Grigoriev I.V."/>
            <person name="Miller A.N."/>
            <person name="O'Donnell K."/>
            <person name="Stajich J.E."/>
            <person name="Bonito G."/>
        </authorList>
    </citation>
    <scope>NUCLEOTIDE SEQUENCE</scope>
    <source>
        <strain evidence="1">CK1249</strain>
    </source>
</reference>
<proteinExistence type="predicted"/>
<dbReference type="Proteomes" id="UP000738359">
    <property type="component" value="Unassembled WGS sequence"/>
</dbReference>
<organism evidence="1 2">
    <name type="scientific">Mortierella alpina</name>
    <name type="common">Oleaginous fungus</name>
    <name type="synonym">Mortierella renispora</name>
    <dbReference type="NCBI Taxonomy" id="64518"/>
    <lineage>
        <taxon>Eukaryota</taxon>
        <taxon>Fungi</taxon>
        <taxon>Fungi incertae sedis</taxon>
        <taxon>Mucoromycota</taxon>
        <taxon>Mortierellomycotina</taxon>
        <taxon>Mortierellomycetes</taxon>
        <taxon>Mortierellales</taxon>
        <taxon>Mortierellaceae</taxon>
        <taxon>Mortierella</taxon>
    </lineage>
</organism>
<evidence type="ECO:0008006" key="3">
    <source>
        <dbReference type="Google" id="ProtNLM"/>
    </source>
</evidence>
<dbReference type="InterPro" id="IPR032675">
    <property type="entry name" value="LRR_dom_sf"/>
</dbReference>
<evidence type="ECO:0000313" key="2">
    <source>
        <dbReference type="Proteomes" id="UP000738359"/>
    </source>
</evidence>
<sequence length="405" mass="44993">MKPESAAHAVYLAHDVPERSQPGDDPSTRTHLKRLTLENGRNFDEAIGPLLRNIVTLLHRNLHLTHLTFPLPEVETGDPILAAISNLKQLQSLTVYSCDASSRVGTETISLLLQTCLPLPQLTELRIDLDVSWKHSHRGMDYLGGYGFGFSDDEDVDISDDEDNEDAEVLDGEEAEVLAGGETEVLNDEKAGDPSFETIVKAAAIARFSQIPTPGKIKSLQLPGAPERSNNPLALPLLKSGLLDLKSCTIFSFAKKSQPKDIEEIVREYCPNLRHLRCLKNGGLKESQLACAFIRGCSGLQSFAADGYCEEIYTYDRNPSKSRHIISTLVSHHCDTLEDFELEHCTGMFMSDLREVLTRCKLLKRYYVTGYYLEARGTYRNGIARSDLMDPSGDDWACAELRSCA</sequence>
<dbReference type="SUPFAM" id="SSF52047">
    <property type="entry name" value="RNI-like"/>
    <property type="match status" value="1"/>
</dbReference>
<dbReference type="Gene3D" id="3.80.10.10">
    <property type="entry name" value="Ribonuclease Inhibitor"/>
    <property type="match status" value="2"/>
</dbReference>
<dbReference type="EMBL" id="JAAAHY010000554">
    <property type="protein sequence ID" value="KAF9962290.1"/>
    <property type="molecule type" value="Genomic_DNA"/>
</dbReference>
<protein>
    <recommendedName>
        <fullName evidence="3">RNI-like protein</fullName>
    </recommendedName>
</protein>
<dbReference type="AlphaFoldDB" id="A0A9P6J4E2"/>
<name>A0A9P6J4E2_MORAP</name>
<gene>
    <name evidence="1" type="ORF">BGZ70_008081</name>
</gene>
<dbReference type="OrthoDB" id="2432468at2759"/>
<keyword evidence="2" id="KW-1185">Reference proteome</keyword>
<evidence type="ECO:0000313" key="1">
    <source>
        <dbReference type="EMBL" id="KAF9962290.1"/>
    </source>
</evidence>